<dbReference type="InterPro" id="IPR032006">
    <property type="entry name" value="TMIE"/>
</dbReference>
<keyword evidence="3" id="KW-1133">Transmembrane helix</keyword>
<dbReference type="OrthoDB" id="6154284at2759"/>
<feature type="transmembrane region" description="Helical" evidence="3">
    <location>
        <begin position="56"/>
        <end position="78"/>
    </location>
</feature>
<dbReference type="EMBL" id="GGMS01014099">
    <property type="protein sequence ID" value="MBY83302.1"/>
    <property type="molecule type" value="Transcribed_RNA"/>
</dbReference>
<dbReference type="AlphaFoldDB" id="A0A2S2R1S2"/>
<dbReference type="GeneID" id="112684163"/>
<keyword evidence="3" id="KW-0472">Membrane</keyword>
<feature type="region of interest" description="Disordered" evidence="2">
    <location>
        <begin position="150"/>
        <end position="171"/>
    </location>
</feature>
<keyword evidence="5" id="KW-1185">Reference proteome</keyword>
<name>A0A2S2R1S2_9HEMI</name>
<dbReference type="PANTHER" id="PTHR28635:SF1">
    <property type="entry name" value="TRANSMEMBRANE INNER EAR EXPRESSED PROTEIN"/>
    <property type="match status" value="1"/>
</dbReference>
<organism evidence="4">
    <name type="scientific">Sipha flava</name>
    <name type="common">yellow sugarcane aphid</name>
    <dbReference type="NCBI Taxonomy" id="143950"/>
    <lineage>
        <taxon>Eukaryota</taxon>
        <taxon>Metazoa</taxon>
        <taxon>Ecdysozoa</taxon>
        <taxon>Arthropoda</taxon>
        <taxon>Hexapoda</taxon>
        <taxon>Insecta</taxon>
        <taxon>Pterygota</taxon>
        <taxon>Neoptera</taxon>
        <taxon>Paraneoptera</taxon>
        <taxon>Hemiptera</taxon>
        <taxon>Sternorrhyncha</taxon>
        <taxon>Aphidomorpha</taxon>
        <taxon>Aphidoidea</taxon>
        <taxon>Aphididae</taxon>
        <taxon>Sipha</taxon>
    </lineage>
</organism>
<sequence>MMIEELRKIKIELQSIQNKQIPMNASSSTTTTLDPLQILKVDDKWLESQLYNGYRVWHILFFIMTVFFTLVVFMCCCVRFRIPRTKQEIEADFVRHKIATKFCKQLRLLSDTEMDNMDLLKALKRLQTELEITTNEGVVVEESDEILSSNKTTSPSLKKSPKSSDFDSSVEKLAEEPENVLSGRLATLVNVLNVIKPRRKHITDETTPNLITV</sequence>
<protein>
    <submittedName>
        <fullName evidence="6">Uncharacterized protein LOC112684163</fullName>
    </submittedName>
</protein>
<evidence type="ECO:0000256" key="1">
    <source>
        <dbReference type="SAM" id="Coils"/>
    </source>
</evidence>
<reference evidence="6" key="2">
    <citation type="submission" date="2025-04" db="UniProtKB">
        <authorList>
            <consortium name="RefSeq"/>
        </authorList>
    </citation>
    <scope>IDENTIFICATION</scope>
</reference>
<feature type="compositionally biased region" description="Basic and acidic residues" evidence="2">
    <location>
        <begin position="162"/>
        <end position="171"/>
    </location>
</feature>
<dbReference type="Proteomes" id="UP000694846">
    <property type="component" value="Unplaced"/>
</dbReference>
<reference evidence="4" key="1">
    <citation type="submission" date="2018-04" db="EMBL/GenBank/DDBJ databases">
        <title>Transcriptome assembly of Sipha flava.</title>
        <authorList>
            <person name="Scully E.D."/>
            <person name="Geib S.M."/>
            <person name="Palmer N.A."/>
            <person name="Koch K."/>
            <person name="Bradshaw J."/>
            <person name="Heng-Moss T."/>
            <person name="Sarath G."/>
        </authorList>
    </citation>
    <scope>NUCLEOTIDE SEQUENCE</scope>
</reference>
<dbReference type="Pfam" id="PF16038">
    <property type="entry name" value="TMIE"/>
    <property type="match status" value="1"/>
</dbReference>
<dbReference type="PANTHER" id="PTHR28635">
    <property type="entry name" value="TRANSMEMBRANE INNER EAR EXPRESSED PROTEIN"/>
    <property type="match status" value="1"/>
</dbReference>
<evidence type="ECO:0000256" key="2">
    <source>
        <dbReference type="SAM" id="MobiDB-lite"/>
    </source>
</evidence>
<proteinExistence type="predicted"/>
<accession>A0A2S2R1S2</accession>
<gene>
    <name evidence="6" type="primary">LOC112684163</name>
    <name evidence="4" type="ORF">g.41869</name>
</gene>
<keyword evidence="3" id="KW-0812">Transmembrane</keyword>
<evidence type="ECO:0000256" key="3">
    <source>
        <dbReference type="SAM" id="Phobius"/>
    </source>
</evidence>
<dbReference type="RefSeq" id="XP_025411303.1">
    <property type="nucleotide sequence ID" value="XM_025555518.1"/>
</dbReference>
<evidence type="ECO:0000313" key="5">
    <source>
        <dbReference type="Proteomes" id="UP000694846"/>
    </source>
</evidence>
<evidence type="ECO:0000313" key="6">
    <source>
        <dbReference type="RefSeq" id="XP_025411303.1"/>
    </source>
</evidence>
<evidence type="ECO:0000313" key="4">
    <source>
        <dbReference type="EMBL" id="MBY83302.1"/>
    </source>
</evidence>
<feature type="coiled-coil region" evidence="1">
    <location>
        <begin position="109"/>
        <end position="136"/>
    </location>
</feature>
<keyword evidence="1" id="KW-0175">Coiled coil</keyword>